<feature type="signal peptide" evidence="12">
    <location>
        <begin position="1"/>
        <end position="31"/>
    </location>
</feature>
<dbReference type="PROSITE" id="PS52016">
    <property type="entry name" value="TONB_DEPENDENT_REC_3"/>
    <property type="match status" value="1"/>
</dbReference>
<evidence type="ECO:0000256" key="9">
    <source>
        <dbReference type="ARBA" id="ARBA00023237"/>
    </source>
</evidence>
<evidence type="ECO:0000313" key="15">
    <source>
        <dbReference type="EMBL" id="PXX43071.1"/>
    </source>
</evidence>
<proteinExistence type="inferred from homology"/>
<evidence type="ECO:0000256" key="5">
    <source>
        <dbReference type="ARBA" id="ARBA00022692"/>
    </source>
</evidence>
<dbReference type="AlphaFoldDB" id="A0A318J8J4"/>
<dbReference type="EMBL" id="QJKB01000004">
    <property type="protein sequence ID" value="PXX43071.1"/>
    <property type="molecule type" value="Genomic_DNA"/>
</dbReference>
<dbReference type="SUPFAM" id="SSF56935">
    <property type="entry name" value="Porins"/>
    <property type="match status" value="1"/>
</dbReference>
<dbReference type="Proteomes" id="UP000247792">
    <property type="component" value="Unassembled WGS sequence"/>
</dbReference>
<feature type="domain" description="TonB-dependent receptor plug" evidence="14">
    <location>
        <begin position="51"/>
        <end position="171"/>
    </location>
</feature>
<dbReference type="OrthoDB" id="8530571at2"/>
<comment type="subcellular location">
    <subcellularLocation>
        <location evidence="1 10">Cell outer membrane</location>
        <topology evidence="1 10">Multi-pass membrane protein</topology>
    </subcellularLocation>
</comment>
<dbReference type="InterPro" id="IPR036942">
    <property type="entry name" value="Beta-barrel_TonB_sf"/>
</dbReference>
<dbReference type="Pfam" id="PF07715">
    <property type="entry name" value="Plug"/>
    <property type="match status" value="1"/>
</dbReference>
<dbReference type="Gene3D" id="2.40.170.20">
    <property type="entry name" value="TonB-dependent receptor, beta-barrel domain"/>
    <property type="match status" value="1"/>
</dbReference>
<dbReference type="Pfam" id="PF00593">
    <property type="entry name" value="TonB_dep_Rec_b-barrel"/>
    <property type="match status" value="1"/>
</dbReference>
<evidence type="ECO:0000256" key="11">
    <source>
        <dbReference type="RuleBase" id="RU003357"/>
    </source>
</evidence>
<protein>
    <submittedName>
        <fullName evidence="15">Iron complex outermembrane receptor protein</fullName>
    </submittedName>
</protein>
<evidence type="ECO:0000256" key="2">
    <source>
        <dbReference type="ARBA" id="ARBA00009810"/>
    </source>
</evidence>
<evidence type="ECO:0000259" key="14">
    <source>
        <dbReference type="Pfam" id="PF07715"/>
    </source>
</evidence>
<dbReference type="InterPro" id="IPR037066">
    <property type="entry name" value="Plug_dom_sf"/>
</dbReference>
<evidence type="ECO:0000256" key="7">
    <source>
        <dbReference type="ARBA" id="ARBA00023136"/>
    </source>
</evidence>
<keyword evidence="4 10" id="KW-1134">Transmembrane beta strand</keyword>
<feature type="chain" id="PRO_5016299976" evidence="12">
    <location>
        <begin position="32"/>
        <end position="961"/>
    </location>
</feature>
<keyword evidence="16" id="KW-1185">Reference proteome</keyword>
<keyword evidence="9 10" id="KW-0998">Cell outer membrane</keyword>
<comment type="caution">
    <text evidence="15">The sequence shown here is derived from an EMBL/GenBank/DDBJ whole genome shotgun (WGS) entry which is preliminary data.</text>
</comment>
<sequence>MIFKEKIGVQSVRLALSVFAGSMLIGGYAHAQTEAPQRIEITGSNIKRADKEGTSPIQTITAKEIKQSGATTVLELLKQVPSMGTGGYNDTPDQNGFSRGVATASLRGLGSTSTLILLNGRRMAPSAYANPNNGQSTLYDLNAIPLSAIEKIEIFKDGASAIYGSDAVAGVINFITKRDYQGAEVSANISANDDREFGRQNVNGTIGFGDFASQGYNVLFAVDYKKQNATTVQNGSNDIEAKLYSDINYRLNPYSSSISNQAFFYKERTPGALSFFTTGATVINQTNCDPSRLLVGGAQHNIASSSVLFGRTFCNYNADAFTDVQSKGDDINFMSVGNLKINDKLSAFAEFAYSETKRTYRAGARTISGTSPTTNFLVGGLAAPFQAILPIGHPDNPNKDARSAVSYRFENLLTGTDLDNKGARLLAGLRGSVASWDWESAVLWNRSKRNEVAHGFLYLPTLRKLITDNRTLASIAADPTISPDLTNIGTSEITQWDGKASTEFGSLGGGAIGFAAGFELRQEKLAIDPDPINARGDILGLTTTAINSKRNVSSAFVEFRTPFFKNFEMDFAGRYDKYEKIKGNFVPKVGAKWTVTDGLAFRGTYAEAFRAPGLSQTAAGGAQFFLNGTVDPIRCPNGANPVAGAEQVDCSKSVSGVGGANPDLKPEKSKSYSLGMIYSPTSNFDVVLDIYKLRQEGSVVLSSSTFLLEHPANFPADYILRDTNPLNQLKDANGNPIPGTGPLLAVKTPWINQGATETSGADLELKMRNNLGENGKLTSSLRGTYLFSYRRAEVIGDLERNAVGTQGGLNDWATSVGNIPRLRASFSTSWEKGPHTVYGSVRFTDSVSLYRRYDNTTTYATPYCHFGSGQPATATSIQLQPNYNKYFPDCQMASWTTVDLGYNYTGFKDLTLGINVKNIFDSKAPYAAGSNTSTTVQQGYDTSLHNNTGRYFTLSAKYVFR</sequence>
<evidence type="ECO:0000256" key="1">
    <source>
        <dbReference type="ARBA" id="ARBA00004571"/>
    </source>
</evidence>
<dbReference type="PANTHER" id="PTHR47234">
    <property type="match status" value="1"/>
</dbReference>
<dbReference type="GO" id="GO:0009279">
    <property type="term" value="C:cell outer membrane"/>
    <property type="evidence" value="ECO:0007669"/>
    <property type="project" value="UniProtKB-SubCell"/>
</dbReference>
<dbReference type="InterPro" id="IPR012910">
    <property type="entry name" value="Plug_dom"/>
</dbReference>
<evidence type="ECO:0000256" key="12">
    <source>
        <dbReference type="SAM" id="SignalP"/>
    </source>
</evidence>
<evidence type="ECO:0000256" key="8">
    <source>
        <dbReference type="ARBA" id="ARBA00023170"/>
    </source>
</evidence>
<evidence type="ECO:0000259" key="13">
    <source>
        <dbReference type="Pfam" id="PF00593"/>
    </source>
</evidence>
<comment type="similarity">
    <text evidence="2 10 11">Belongs to the TonB-dependent receptor family.</text>
</comment>
<dbReference type="PANTHER" id="PTHR47234:SF2">
    <property type="entry name" value="TONB-DEPENDENT RECEPTOR"/>
    <property type="match status" value="1"/>
</dbReference>
<evidence type="ECO:0000256" key="4">
    <source>
        <dbReference type="ARBA" id="ARBA00022452"/>
    </source>
</evidence>
<keyword evidence="8 15" id="KW-0675">Receptor</keyword>
<dbReference type="Gene3D" id="2.170.130.10">
    <property type="entry name" value="TonB-dependent receptor, plug domain"/>
    <property type="match status" value="1"/>
</dbReference>
<gene>
    <name evidence="15" type="ORF">DFR42_10472</name>
</gene>
<dbReference type="InterPro" id="IPR000531">
    <property type="entry name" value="Beta-barrel_TonB"/>
</dbReference>
<keyword evidence="6 11" id="KW-0798">TonB box</keyword>
<reference evidence="15 16" key="1">
    <citation type="submission" date="2018-05" db="EMBL/GenBank/DDBJ databases">
        <title>Genomic Encyclopedia of Type Strains, Phase IV (KMG-IV): sequencing the most valuable type-strain genomes for metagenomic binning, comparative biology and taxonomic classification.</title>
        <authorList>
            <person name="Goeker M."/>
        </authorList>
    </citation>
    <scope>NUCLEOTIDE SEQUENCE [LARGE SCALE GENOMIC DNA]</scope>
    <source>
        <strain evidence="15 16">DSM 19792</strain>
    </source>
</reference>
<evidence type="ECO:0000313" key="16">
    <source>
        <dbReference type="Proteomes" id="UP000247792"/>
    </source>
</evidence>
<evidence type="ECO:0000256" key="10">
    <source>
        <dbReference type="PROSITE-ProRule" id="PRU01360"/>
    </source>
</evidence>
<keyword evidence="5 10" id="KW-0812">Transmembrane</keyword>
<evidence type="ECO:0000256" key="6">
    <source>
        <dbReference type="ARBA" id="ARBA00023077"/>
    </source>
</evidence>
<dbReference type="InterPro" id="IPR039426">
    <property type="entry name" value="TonB-dep_rcpt-like"/>
</dbReference>
<evidence type="ECO:0000256" key="3">
    <source>
        <dbReference type="ARBA" id="ARBA00022448"/>
    </source>
</evidence>
<feature type="domain" description="TonB-dependent receptor-like beta-barrel" evidence="13">
    <location>
        <begin position="367"/>
        <end position="919"/>
    </location>
</feature>
<keyword evidence="7 10" id="KW-0472">Membrane</keyword>
<dbReference type="RefSeq" id="WP_110255634.1">
    <property type="nucleotide sequence ID" value="NZ_QJKB01000004.1"/>
</dbReference>
<keyword evidence="3 10" id="KW-0813">Transport</keyword>
<name>A0A318J8J4_9BURK</name>
<organism evidence="15 16">
    <name type="scientific">Undibacterium pigrum</name>
    <dbReference type="NCBI Taxonomy" id="401470"/>
    <lineage>
        <taxon>Bacteria</taxon>
        <taxon>Pseudomonadati</taxon>
        <taxon>Pseudomonadota</taxon>
        <taxon>Betaproteobacteria</taxon>
        <taxon>Burkholderiales</taxon>
        <taxon>Oxalobacteraceae</taxon>
        <taxon>Undibacterium</taxon>
    </lineage>
</organism>
<accession>A0A318J8J4</accession>
<keyword evidence="12" id="KW-0732">Signal</keyword>